<protein>
    <submittedName>
        <fullName evidence="1">LAMI_0F10770g1_1</fullName>
    </submittedName>
</protein>
<reference evidence="2" key="1">
    <citation type="submission" date="2016-03" db="EMBL/GenBank/DDBJ databases">
        <authorList>
            <person name="Devillers H."/>
        </authorList>
    </citation>
    <scope>NUCLEOTIDE SEQUENCE [LARGE SCALE GENOMIC DNA]</scope>
</reference>
<accession>A0A1G4K209</accession>
<dbReference type="Proteomes" id="UP000191024">
    <property type="component" value="Chromosome F"/>
</dbReference>
<evidence type="ECO:0000313" key="2">
    <source>
        <dbReference type="Proteomes" id="UP000191024"/>
    </source>
</evidence>
<evidence type="ECO:0000313" key="1">
    <source>
        <dbReference type="EMBL" id="SCU97635.1"/>
    </source>
</evidence>
<name>A0A1G4K209_9SACH</name>
<gene>
    <name evidence="1" type="ORF">LAMI_0F10770G</name>
</gene>
<organism evidence="1 2">
    <name type="scientific">Lachancea mirantina</name>
    <dbReference type="NCBI Taxonomy" id="1230905"/>
    <lineage>
        <taxon>Eukaryota</taxon>
        <taxon>Fungi</taxon>
        <taxon>Dikarya</taxon>
        <taxon>Ascomycota</taxon>
        <taxon>Saccharomycotina</taxon>
        <taxon>Saccharomycetes</taxon>
        <taxon>Saccharomycetales</taxon>
        <taxon>Saccharomycetaceae</taxon>
        <taxon>Lachancea</taxon>
    </lineage>
</organism>
<dbReference type="EMBL" id="LT598467">
    <property type="protein sequence ID" value="SCU97635.1"/>
    <property type="molecule type" value="Genomic_DNA"/>
</dbReference>
<dbReference type="AlphaFoldDB" id="A0A1G4K209"/>
<proteinExistence type="predicted"/>
<keyword evidence="2" id="KW-1185">Reference proteome</keyword>
<sequence>MCKALSCLDARCAHATMADQACTCACMPGSAAPSSRRACGLPHTAQLAGAALSCKPCAWTVRHLPGAAPTICTTYAQQGLANGPRAVGGSVTRGFVHFGRTNTESRRCTSTIVVLQEQIDTSVAALRLHRGTDRPTRFRLIRRKTHNHVRVTRALGADRLIRIPVRDSVRIGVYPHPGNTVHGDS</sequence>